<dbReference type="InterPro" id="IPR008266">
    <property type="entry name" value="Tyr_kinase_AS"/>
</dbReference>
<feature type="binding site" evidence="9">
    <location>
        <position position="47"/>
    </location>
    <ligand>
        <name>ATP</name>
        <dbReference type="ChEBI" id="CHEBI:30616"/>
    </ligand>
</feature>
<dbReference type="Proteomes" id="UP000238937">
    <property type="component" value="Unassembled WGS sequence"/>
</dbReference>
<sequence>MIESSLLTPGNILGNRYEIVRELGRGGFGRTYLAIDRNKFGEKCVLKEFVPQVSGKDDLIKAKELFEREAGVLYKLQHPQIPAFRELLRVDRGGSESLFLIQDYIEGETYLKRLNHRLSQNRVFSEGEVIELLHKLLPVLDYIHRLGVIHRDISPDNIIYRDRDRLPILIDFGCVKEVAATVVYQFSHAKVETRIGKQGYAPEEQMMRGKVSPSSDLYAVGATALTLLTGKDANTIYNPAEASWEWRKYATISPELGAIIDRLLKYNPQHRYQSVAEVLAVLPVVANHHAQSNSVPTVISTNNSTPINHNNKISQLKTIEISPRSNTSVAPTTTQLPTRDPNEWKKPARQVTKVMSVAFLTILAVSGVVKWVQANDPIGAITKQINNATTSVVNSIPNPFKSQPSVQERQQDLNQKLKQLNIPAAKFYRQVDREFYAKHPELNGRSLTIKPEDEKLRQEWQDLAVEMLAKRSR</sequence>
<dbReference type="Gene3D" id="3.30.200.20">
    <property type="entry name" value="Phosphorylase Kinase, domain 1"/>
    <property type="match status" value="1"/>
</dbReference>
<evidence type="ECO:0000313" key="12">
    <source>
        <dbReference type="Proteomes" id="UP000238937"/>
    </source>
</evidence>
<gene>
    <name evidence="11" type="ORF">C7B77_26435</name>
</gene>
<evidence type="ECO:0000256" key="5">
    <source>
        <dbReference type="ARBA" id="ARBA00022777"/>
    </source>
</evidence>
<dbReference type="InterPro" id="IPR011009">
    <property type="entry name" value="Kinase-like_dom_sf"/>
</dbReference>
<keyword evidence="3" id="KW-0808">Transferase</keyword>
<proteinExistence type="predicted"/>
<evidence type="ECO:0000259" key="10">
    <source>
        <dbReference type="PROSITE" id="PS50011"/>
    </source>
</evidence>
<dbReference type="PROSITE" id="PS00109">
    <property type="entry name" value="PROTEIN_KINASE_TYR"/>
    <property type="match status" value="1"/>
</dbReference>
<dbReference type="GO" id="GO:0005524">
    <property type="term" value="F:ATP binding"/>
    <property type="evidence" value="ECO:0007669"/>
    <property type="project" value="UniProtKB-UniRule"/>
</dbReference>
<dbReference type="PROSITE" id="PS00107">
    <property type="entry name" value="PROTEIN_KINASE_ATP"/>
    <property type="match status" value="1"/>
</dbReference>
<dbReference type="CDD" id="cd14014">
    <property type="entry name" value="STKc_PknB_like"/>
    <property type="match status" value="1"/>
</dbReference>
<feature type="domain" description="Protein kinase" evidence="10">
    <location>
        <begin position="17"/>
        <end position="285"/>
    </location>
</feature>
<dbReference type="EC" id="2.7.11.1" evidence="1"/>
<dbReference type="InterPro" id="IPR017441">
    <property type="entry name" value="Protein_kinase_ATP_BS"/>
</dbReference>
<evidence type="ECO:0000313" key="11">
    <source>
        <dbReference type="EMBL" id="PSB42939.1"/>
    </source>
</evidence>
<dbReference type="EMBL" id="PVWO01000566">
    <property type="protein sequence ID" value="PSB42939.1"/>
    <property type="molecule type" value="Genomic_DNA"/>
</dbReference>
<dbReference type="PANTHER" id="PTHR24363">
    <property type="entry name" value="SERINE/THREONINE PROTEIN KINASE"/>
    <property type="match status" value="1"/>
</dbReference>
<reference evidence="11 12" key="1">
    <citation type="submission" date="2018-03" db="EMBL/GenBank/DDBJ databases">
        <title>The ancient ancestry and fast evolution of plastids.</title>
        <authorList>
            <person name="Moore K.R."/>
            <person name="Magnabosco C."/>
            <person name="Momper L."/>
            <person name="Gold D.A."/>
            <person name="Bosak T."/>
            <person name="Fournier G.P."/>
        </authorList>
    </citation>
    <scope>NUCLEOTIDE SEQUENCE [LARGE SCALE GENOMIC DNA]</scope>
    <source>
        <strain evidence="11 12">CCALA 037</strain>
    </source>
</reference>
<comment type="catalytic activity">
    <reaction evidence="7">
        <text>L-threonyl-[protein] + ATP = O-phospho-L-threonyl-[protein] + ADP + H(+)</text>
        <dbReference type="Rhea" id="RHEA:46608"/>
        <dbReference type="Rhea" id="RHEA-COMP:11060"/>
        <dbReference type="Rhea" id="RHEA-COMP:11605"/>
        <dbReference type="ChEBI" id="CHEBI:15378"/>
        <dbReference type="ChEBI" id="CHEBI:30013"/>
        <dbReference type="ChEBI" id="CHEBI:30616"/>
        <dbReference type="ChEBI" id="CHEBI:61977"/>
        <dbReference type="ChEBI" id="CHEBI:456216"/>
        <dbReference type="EC" id="2.7.11.1"/>
    </reaction>
</comment>
<dbReference type="Pfam" id="PF00069">
    <property type="entry name" value="Pkinase"/>
    <property type="match status" value="1"/>
</dbReference>
<dbReference type="AlphaFoldDB" id="A0A2T1FDE7"/>
<comment type="catalytic activity">
    <reaction evidence="8">
        <text>L-seryl-[protein] + ATP = O-phospho-L-seryl-[protein] + ADP + H(+)</text>
        <dbReference type="Rhea" id="RHEA:17989"/>
        <dbReference type="Rhea" id="RHEA-COMP:9863"/>
        <dbReference type="Rhea" id="RHEA-COMP:11604"/>
        <dbReference type="ChEBI" id="CHEBI:15378"/>
        <dbReference type="ChEBI" id="CHEBI:29999"/>
        <dbReference type="ChEBI" id="CHEBI:30616"/>
        <dbReference type="ChEBI" id="CHEBI:83421"/>
        <dbReference type="ChEBI" id="CHEBI:456216"/>
        <dbReference type="EC" id="2.7.11.1"/>
    </reaction>
</comment>
<keyword evidence="4 9" id="KW-0547">Nucleotide-binding</keyword>
<keyword evidence="6 9" id="KW-0067">ATP-binding</keyword>
<evidence type="ECO:0000256" key="4">
    <source>
        <dbReference type="ARBA" id="ARBA00022741"/>
    </source>
</evidence>
<evidence type="ECO:0000256" key="3">
    <source>
        <dbReference type="ARBA" id="ARBA00022679"/>
    </source>
</evidence>
<organism evidence="11 12">
    <name type="scientific">Chamaesiphon polymorphus CCALA 037</name>
    <dbReference type="NCBI Taxonomy" id="2107692"/>
    <lineage>
        <taxon>Bacteria</taxon>
        <taxon>Bacillati</taxon>
        <taxon>Cyanobacteriota</taxon>
        <taxon>Cyanophyceae</taxon>
        <taxon>Gomontiellales</taxon>
        <taxon>Chamaesiphonaceae</taxon>
        <taxon>Chamaesiphon</taxon>
    </lineage>
</organism>
<evidence type="ECO:0000256" key="6">
    <source>
        <dbReference type="ARBA" id="ARBA00022840"/>
    </source>
</evidence>
<keyword evidence="12" id="KW-1185">Reference proteome</keyword>
<comment type="caution">
    <text evidence="11">The sequence shown here is derived from an EMBL/GenBank/DDBJ whole genome shotgun (WGS) entry which is preliminary data.</text>
</comment>
<evidence type="ECO:0000256" key="1">
    <source>
        <dbReference type="ARBA" id="ARBA00012513"/>
    </source>
</evidence>
<name>A0A2T1FDE7_9CYAN</name>
<evidence type="ECO:0000256" key="9">
    <source>
        <dbReference type="PROSITE-ProRule" id="PRU10141"/>
    </source>
</evidence>
<dbReference type="SUPFAM" id="SSF56112">
    <property type="entry name" value="Protein kinase-like (PK-like)"/>
    <property type="match status" value="1"/>
</dbReference>
<dbReference type="OrthoDB" id="507628at2"/>
<dbReference type="Gene3D" id="1.10.510.10">
    <property type="entry name" value="Transferase(Phosphotransferase) domain 1"/>
    <property type="match status" value="1"/>
</dbReference>
<keyword evidence="2 11" id="KW-0723">Serine/threonine-protein kinase</keyword>
<dbReference type="RefSeq" id="WP_106312029.1">
    <property type="nucleotide sequence ID" value="NZ_PVWO01000566.1"/>
</dbReference>
<protein>
    <recommendedName>
        <fullName evidence="1">non-specific serine/threonine protein kinase</fullName>
        <ecNumber evidence="1">2.7.11.1</ecNumber>
    </recommendedName>
</protein>
<dbReference type="PROSITE" id="PS50011">
    <property type="entry name" value="PROTEIN_KINASE_DOM"/>
    <property type="match status" value="1"/>
</dbReference>
<dbReference type="InterPro" id="IPR000719">
    <property type="entry name" value="Prot_kinase_dom"/>
</dbReference>
<evidence type="ECO:0000256" key="8">
    <source>
        <dbReference type="ARBA" id="ARBA00048679"/>
    </source>
</evidence>
<accession>A0A2T1FDE7</accession>
<dbReference type="GO" id="GO:0004674">
    <property type="term" value="F:protein serine/threonine kinase activity"/>
    <property type="evidence" value="ECO:0007669"/>
    <property type="project" value="UniProtKB-KW"/>
</dbReference>
<evidence type="ECO:0000256" key="2">
    <source>
        <dbReference type="ARBA" id="ARBA00022527"/>
    </source>
</evidence>
<dbReference type="PANTHER" id="PTHR24363:SF0">
    <property type="entry name" value="SERINE_THREONINE KINASE LIKE DOMAIN CONTAINING 1"/>
    <property type="match status" value="1"/>
</dbReference>
<keyword evidence="5 11" id="KW-0418">Kinase</keyword>
<evidence type="ECO:0000256" key="7">
    <source>
        <dbReference type="ARBA" id="ARBA00047899"/>
    </source>
</evidence>